<evidence type="ECO:0008006" key="5">
    <source>
        <dbReference type="Google" id="ProtNLM"/>
    </source>
</evidence>
<proteinExistence type="predicted"/>
<evidence type="ECO:0000313" key="3">
    <source>
        <dbReference type="EnsemblPlants" id="OB0044G10260.1"/>
    </source>
</evidence>
<feature type="transmembrane region" description="Helical" evidence="1">
    <location>
        <begin position="149"/>
        <end position="167"/>
    </location>
</feature>
<accession>J3KUA2</accession>
<keyword evidence="4" id="KW-1185">Reference proteome</keyword>
<feature type="chain" id="PRO_5003772004" description="CASP-like protein" evidence="2">
    <location>
        <begin position="26"/>
        <end position="168"/>
    </location>
</feature>
<feature type="transmembrane region" description="Helical" evidence="1">
    <location>
        <begin position="68"/>
        <end position="86"/>
    </location>
</feature>
<dbReference type="EnsemblPlants" id="OB0044G10260.1">
    <property type="protein sequence ID" value="OB0044G10260.1"/>
    <property type="gene ID" value="OB0044G10260"/>
</dbReference>
<keyword evidence="1" id="KW-1133">Transmembrane helix</keyword>
<dbReference type="Proteomes" id="UP000006038">
    <property type="component" value="Unassembled WGS sequence"/>
</dbReference>
<feature type="signal peptide" evidence="2">
    <location>
        <begin position="1"/>
        <end position="25"/>
    </location>
</feature>
<keyword evidence="1" id="KW-0812">Transmembrane</keyword>
<reference evidence="3" key="1">
    <citation type="submission" date="2015-06" db="UniProtKB">
        <authorList>
            <consortium name="EnsemblPlants"/>
        </authorList>
    </citation>
    <scope>IDENTIFICATION</scope>
</reference>
<evidence type="ECO:0000313" key="4">
    <source>
        <dbReference type="Proteomes" id="UP000006038"/>
    </source>
</evidence>
<feature type="transmembrane region" description="Helical" evidence="1">
    <location>
        <begin position="41"/>
        <end position="61"/>
    </location>
</feature>
<keyword evidence="2" id="KW-0732">Signal</keyword>
<dbReference type="AlphaFoldDB" id="J3KUA2"/>
<evidence type="ECO:0000256" key="1">
    <source>
        <dbReference type="SAM" id="Phobius"/>
    </source>
</evidence>
<sequence length="168" mass="17079">MERSSPKPAIVFVLLIVCVIRHFEAATAQYGGSSTNAGAATGPMAAGEILSLAVAAALIVLRDFALDVFVRAIYRIILVLLTSYLHEIYCGLCDVNKQTHIVFSILQAAGVAAVITDVAAIATGVVAATIMAVPVTAGVAAAATIDGDAVAGFAAVGVTIADFIAAYK</sequence>
<dbReference type="HOGENOM" id="CLU_1589015_0_0_1"/>
<protein>
    <recommendedName>
        <fullName evidence="5">CASP-like protein</fullName>
    </recommendedName>
</protein>
<dbReference type="Gramene" id="OB0044G10260.1">
    <property type="protein sequence ID" value="OB0044G10260.1"/>
    <property type="gene ID" value="OB0044G10260"/>
</dbReference>
<keyword evidence="1" id="KW-0472">Membrane</keyword>
<evidence type="ECO:0000256" key="2">
    <source>
        <dbReference type="SAM" id="SignalP"/>
    </source>
</evidence>
<name>J3KUA2_ORYBR</name>
<organism evidence="3">
    <name type="scientific">Oryza brachyantha</name>
    <name type="common">malo sina</name>
    <dbReference type="NCBI Taxonomy" id="4533"/>
    <lineage>
        <taxon>Eukaryota</taxon>
        <taxon>Viridiplantae</taxon>
        <taxon>Streptophyta</taxon>
        <taxon>Embryophyta</taxon>
        <taxon>Tracheophyta</taxon>
        <taxon>Spermatophyta</taxon>
        <taxon>Magnoliopsida</taxon>
        <taxon>Liliopsida</taxon>
        <taxon>Poales</taxon>
        <taxon>Poaceae</taxon>
        <taxon>BOP clade</taxon>
        <taxon>Oryzoideae</taxon>
        <taxon>Oryzeae</taxon>
        <taxon>Oryzinae</taxon>
        <taxon>Oryza</taxon>
    </lineage>
</organism>